<sequence>MKEFTVCYTFDNDIITEIMRKELDVKKEDVEQEVIEKMDRTKYFIVNNEQGNFMINSYLVRYVRIVSEKILVL</sequence>
<reference evidence="1 2" key="1">
    <citation type="submission" date="2022-06" db="EMBL/GenBank/DDBJ databases">
        <authorList>
            <person name="Jeon C.O."/>
        </authorList>
    </citation>
    <scope>NUCLEOTIDE SEQUENCE [LARGE SCALE GENOMIC DNA]</scope>
    <source>
        <strain evidence="1 2">KCTC 13943</strain>
    </source>
</reference>
<dbReference type="EMBL" id="JAMQCR010000002">
    <property type="protein sequence ID" value="MCM2535216.1"/>
    <property type="molecule type" value="Genomic_DNA"/>
</dbReference>
<organism evidence="1 2">
    <name type="scientific">Neobacillus pocheonensis</name>
    <dbReference type="NCBI Taxonomy" id="363869"/>
    <lineage>
        <taxon>Bacteria</taxon>
        <taxon>Bacillati</taxon>
        <taxon>Bacillota</taxon>
        <taxon>Bacilli</taxon>
        <taxon>Bacillales</taxon>
        <taxon>Bacillaceae</taxon>
        <taxon>Neobacillus</taxon>
    </lineage>
</organism>
<gene>
    <name evidence="1" type="ORF">NDK43_26250</name>
</gene>
<accession>A0ABT0WFX2</accession>
<name>A0ABT0WFX2_9BACI</name>
<dbReference type="Proteomes" id="UP001523262">
    <property type="component" value="Unassembled WGS sequence"/>
</dbReference>
<evidence type="ECO:0000313" key="1">
    <source>
        <dbReference type="EMBL" id="MCM2535216.1"/>
    </source>
</evidence>
<keyword evidence="2" id="KW-1185">Reference proteome</keyword>
<evidence type="ECO:0008006" key="3">
    <source>
        <dbReference type="Google" id="ProtNLM"/>
    </source>
</evidence>
<comment type="caution">
    <text evidence="1">The sequence shown here is derived from an EMBL/GenBank/DDBJ whole genome shotgun (WGS) entry which is preliminary data.</text>
</comment>
<protein>
    <recommendedName>
        <fullName evidence="3">DUF2536 family protein</fullName>
    </recommendedName>
</protein>
<evidence type="ECO:0000313" key="2">
    <source>
        <dbReference type="Proteomes" id="UP001523262"/>
    </source>
</evidence>
<proteinExistence type="predicted"/>